<keyword evidence="2" id="KW-0238">DNA-binding</keyword>
<protein>
    <submittedName>
        <fullName evidence="5">Helix-turn-helix transcriptional regulator</fullName>
    </submittedName>
</protein>
<evidence type="ECO:0000256" key="2">
    <source>
        <dbReference type="ARBA" id="ARBA00023125"/>
    </source>
</evidence>
<evidence type="ECO:0000259" key="4">
    <source>
        <dbReference type="PROSITE" id="PS01124"/>
    </source>
</evidence>
<dbReference type="Pfam" id="PF12833">
    <property type="entry name" value="HTH_18"/>
    <property type="match status" value="1"/>
</dbReference>
<reference evidence="5" key="1">
    <citation type="submission" date="2021-04" db="EMBL/GenBank/DDBJ databases">
        <title>Draft genome sequence data of methanotrophic Methylovulum sp. strain S1L and Methylomonas sp. strain S2AM isolated from boreal lake water columns.</title>
        <authorList>
            <person name="Rissanen A.J."/>
            <person name="Mangayil R."/>
            <person name="Svenning M.M."/>
            <person name="Khanongnuch R."/>
        </authorList>
    </citation>
    <scope>NUCLEOTIDE SEQUENCE</scope>
    <source>
        <strain evidence="5">S2AM</strain>
    </source>
</reference>
<evidence type="ECO:0000256" key="3">
    <source>
        <dbReference type="ARBA" id="ARBA00023163"/>
    </source>
</evidence>
<dbReference type="SUPFAM" id="SSF46689">
    <property type="entry name" value="Homeodomain-like"/>
    <property type="match status" value="1"/>
</dbReference>
<feature type="domain" description="HTH araC/xylS-type" evidence="4">
    <location>
        <begin position="163"/>
        <end position="260"/>
    </location>
</feature>
<keyword evidence="3" id="KW-0804">Transcription</keyword>
<accession>A0A975MN33</accession>
<dbReference type="PROSITE" id="PS01124">
    <property type="entry name" value="HTH_ARAC_FAMILY_2"/>
    <property type="match status" value="1"/>
</dbReference>
<dbReference type="GO" id="GO:0003700">
    <property type="term" value="F:DNA-binding transcription factor activity"/>
    <property type="evidence" value="ECO:0007669"/>
    <property type="project" value="InterPro"/>
</dbReference>
<organism evidence="5 6">
    <name type="scientific">Methylomonas paludis</name>
    <dbReference type="NCBI Taxonomy" id="1173101"/>
    <lineage>
        <taxon>Bacteria</taxon>
        <taxon>Pseudomonadati</taxon>
        <taxon>Pseudomonadota</taxon>
        <taxon>Gammaproteobacteria</taxon>
        <taxon>Methylococcales</taxon>
        <taxon>Methylococcaceae</taxon>
        <taxon>Methylomonas</taxon>
    </lineage>
</organism>
<dbReference type="InterPro" id="IPR009057">
    <property type="entry name" value="Homeodomain-like_sf"/>
</dbReference>
<proteinExistence type="predicted"/>
<dbReference type="RefSeq" id="WP_215582402.1">
    <property type="nucleotide sequence ID" value="NZ_CP073754.1"/>
</dbReference>
<evidence type="ECO:0000313" key="6">
    <source>
        <dbReference type="Proteomes" id="UP000676649"/>
    </source>
</evidence>
<keyword evidence="6" id="KW-1185">Reference proteome</keyword>
<dbReference type="GO" id="GO:0043565">
    <property type="term" value="F:sequence-specific DNA binding"/>
    <property type="evidence" value="ECO:0007669"/>
    <property type="project" value="InterPro"/>
</dbReference>
<dbReference type="EMBL" id="CP073754">
    <property type="protein sequence ID" value="QWF70903.1"/>
    <property type="molecule type" value="Genomic_DNA"/>
</dbReference>
<dbReference type="PANTHER" id="PTHR46796">
    <property type="entry name" value="HTH-TYPE TRANSCRIPTIONAL ACTIVATOR RHAS-RELATED"/>
    <property type="match status" value="1"/>
</dbReference>
<dbReference type="InterPro" id="IPR050204">
    <property type="entry name" value="AraC_XylS_family_regulators"/>
</dbReference>
<dbReference type="InterPro" id="IPR018060">
    <property type="entry name" value="HTH_AraC"/>
</dbReference>
<dbReference type="Proteomes" id="UP000676649">
    <property type="component" value="Chromosome"/>
</dbReference>
<dbReference type="KEGG" id="mpad:KEF85_16610"/>
<sequence>MTHSPMYKPAIAQPPRYDALWDINDQHMFFTGPLYYNANHQHGAPVFLAGIYGKFRLRLPGSDWMWCRTAVIPAGGLHELDVGGEPLAVFYIEPNTAGIEALLPLINNCREVNGSLVGNGGEIRFMRDLYEDRYNPAWNGAVLDDLLGFSKRRGGTVIDPRIAQVVNHLYQNGDELTALTTIADSVGLSASHLQHLFTAQIGVPFRRYRSWNRMRMSIREIIKGNNFTYAAHAAGFTDSAHFSHEFRKTFGAVPSIGLKKLARLQL</sequence>
<name>A0A975MN33_9GAMM</name>
<gene>
    <name evidence="5" type="ORF">KEF85_16610</name>
</gene>
<dbReference type="AlphaFoldDB" id="A0A975MN33"/>
<evidence type="ECO:0000256" key="1">
    <source>
        <dbReference type="ARBA" id="ARBA00023015"/>
    </source>
</evidence>
<dbReference type="SMART" id="SM00342">
    <property type="entry name" value="HTH_ARAC"/>
    <property type="match status" value="1"/>
</dbReference>
<dbReference type="Gene3D" id="1.10.10.60">
    <property type="entry name" value="Homeodomain-like"/>
    <property type="match status" value="1"/>
</dbReference>
<keyword evidence="1" id="KW-0805">Transcription regulation</keyword>
<evidence type="ECO:0000313" key="5">
    <source>
        <dbReference type="EMBL" id="QWF70903.1"/>
    </source>
</evidence>